<proteinExistence type="predicted"/>
<dbReference type="InterPro" id="IPR043777">
    <property type="entry name" value="DUF5719"/>
</dbReference>
<keyword evidence="2" id="KW-1185">Reference proteome</keyword>
<sequence>MTDQTPTPEPAGRRTAARRRFSPTALLAVLLPLLTVGALALVQPEAEVAVGQAAEEVPVVQADLVCPPALAADAELAVAPAGELDDGTAEIDDGNGEPSDVELRSDAVTPLTGRDDAAFVRAQGAVAAQLLASRFQPEGLAATECPVPRPTSWFTGVGADADHASVLELANPDAGPAVADVTVLGRNGPIDVPELRGLTVQGGRTVSVDLAQAVPTRSELTIQVVVSRGRLGATMADEVPELGTREATRDWLPSTVEPVTEQLLLGLVGGEGEDTLTLANPGEDEARVEVRIVTADASFVPEGQEEIAVAPGTVETVTLTDQLRRQIPDGALGLQVTSSTPVTSGLSSVVEDDLVHAAPVVAVGAPMTALVPPGESSVRLAGAAGAGVVVVESFDDGRSLGEERLELTEGSGGAIDLPEGTSLVRITPRRTSVAASVVTTGNGATVVPVGDLVRTALVPSVRPGLG</sequence>
<accession>A0A4V1BDQ8</accession>
<reference evidence="1 2" key="1">
    <citation type="submission" date="2019-03" db="EMBL/GenBank/DDBJ databases">
        <title>Three New Species of Nocardioides, Nocardioides euryhalodurans sp. nov., Nocardioides seonyuensis sp. nov. and Nocardioides eburneoflavus sp. nov., Iolated from Soil.</title>
        <authorList>
            <person name="Roh S.G."/>
            <person name="Lee C."/>
            <person name="Kim M.-K."/>
            <person name="Kim S.B."/>
        </authorList>
    </citation>
    <scope>NUCLEOTIDE SEQUENCE [LARGE SCALE GENOMIC DNA]</scope>
    <source>
        <strain evidence="1 2">MMS17-SY117</strain>
    </source>
</reference>
<dbReference type="EMBL" id="CP038267">
    <property type="protein sequence ID" value="QBR91972.1"/>
    <property type="molecule type" value="Genomic_DNA"/>
</dbReference>
<evidence type="ECO:0000313" key="1">
    <source>
        <dbReference type="EMBL" id="QBR91972.1"/>
    </source>
</evidence>
<dbReference type="AlphaFoldDB" id="A0A4V1BDQ8"/>
<dbReference type="OrthoDB" id="3729011at2"/>
<name>A0A4V1BDQ8_9ACTN</name>
<dbReference type="KEGG" id="noy:EXE57_06540"/>
<protein>
    <recommendedName>
        <fullName evidence="3">Secreted protein</fullName>
    </recommendedName>
</protein>
<organism evidence="1 2">
    <name type="scientific">Nocardioides euryhalodurans</name>
    <dbReference type="NCBI Taxonomy" id="2518370"/>
    <lineage>
        <taxon>Bacteria</taxon>
        <taxon>Bacillati</taxon>
        <taxon>Actinomycetota</taxon>
        <taxon>Actinomycetes</taxon>
        <taxon>Propionibacteriales</taxon>
        <taxon>Nocardioidaceae</taxon>
        <taxon>Nocardioides</taxon>
    </lineage>
</organism>
<dbReference type="Proteomes" id="UP000294894">
    <property type="component" value="Chromosome"/>
</dbReference>
<dbReference type="Pfam" id="PF18986">
    <property type="entry name" value="DUF5719"/>
    <property type="match status" value="1"/>
</dbReference>
<evidence type="ECO:0000313" key="2">
    <source>
        <dbReference type="Proteomes" id="UP000294894"/>
    </source>
</evidence>
<evidence type="ECO:0008006" key="3">
    <source>
        <dbReference type="Google" id="ProtNLM"/>
    </source>
</evidence>
<dbReference type="RefSeq" id="WP_135075317.1">
    <property type="nucleotide sequence ID" value="NZ_CP038267.1"/>
</dbReference>
<gene>
    <name evidence="1" type="ORF">EXE57_06540</name>
</gene>